<dbReference type="RefSeq" id="WP_191159014.1">
    <property type="nucleotide sequence ID" value="NZ_JACXAI010000018.1"/>
</dbReference>
<dbReference type="AlphaFoldDB" id="A0A926NHK3"/>
<feature type="transmembrane region" description="Helical" evidence="1">
    <location>
        <begin position="66"/>
        <end position="95"/>
    </location>
</feature>
<sequence length="395" mass="44854">MMMDWTIEFLKAIGRFFLHPLFYYFILVTLAYGYFRIKRERRSFHVRVEDIYDEIRFTYSKGLLSGVILSVILFAAGAALPFGTVVVLALVTFFLSLTFRVRWLSAAFSLGFTFIVSYVLINQENSYIERFFIDIEKTNFSSLAILVGLVLVVEGVLVYRSAHIKTSPFLKISTRGLPIGNHVSNRTWMLPLLFLVPGGSLTSIVSWWPVLTINGEPFLLLFIPFFLGFHQRVQGSLPQESIKITAKRISILGAITTVVACFSIIWTPLMFAAIVIAIIGREFLTIKQRMNDDSAAFYFSKRDVGLVVLGTLPNSPAQKFNLQVGEIIMKVNGINVKTVEEFYEALQTYGASCKLEIVGLNGEVRFEKRAFYENEHHELGILFVRDEKKWDTAAV</sequence>
<feature type="domain" description="PDZ" evidence="2">
    <location>
        <begin position="305"/>
        <end position="361"/>
    </location>
</feature>
<reference evidence="3" key="1">
    <citation type="submission" date="2020-09" db="EMBL/GenBank/DDBJ databases">
        <title>A novel bacterium of genus Bacillus, isolated from South China Sea.</title>
        <authorList>
            <person name="Huang H."/>
            <person name="Mo K."/>
            <person name="Hu Y."/>
        </authorList>
    </citation>
    <scope>NUCLEOTIDE SEQUENCE</scope>
    <source>
        <strain evidence="3">IB182487</strain>
    </source>
</reference>
<gene>
    <name evidence="3" type="ORF">IC621_14350</name>
</gene>
<dbReference type="EMBL" id="JACXAI010000018">
    <property type="protein sequence ID" value="MBD1381416.1"/>
    <property type="molecule type" value="Genomic_DNA"/>
</dbReference>
<dbReference type="Pfam" id="PF17820">
    <property type="entry name" value="PDZ_6"/>
    <property type="match status" value="1"/>
</dbReference>
<keyword evidence="4" id="KW-1185">Reference proteome</keyword>
<evidence type="ECO:0000259" key="2">
    <source>
        <dbReference type="PROSITE" id="PS50106"/>
    </source>
</evidence>
<dbReference type="SMART" id="SM00228">
    <property type="entry name" value="PDZ"/>
    <property type="match status" value="1"/>
</dbReference>
<protein>
    <submittedName>
        <fullName evidence="3">PDZ domain-containing protein</fullName>
    </submittedName>
</protein>
<organism evidence="3 4">
    <name type="scientific">Metabacillus arenae</name>
    <dbReference type="NCBI Taxonomy" id="2771434"/>
    <lineage>
        <taxon>Bacteria</taxon>
        <taxon>Bacillati</taxon>
        <taxon>Bacillota</taxon>
        <taxon>Bacilli</taxon>
        <taxon>Bacillales</taxon>
        <taxon>Bacillaceae</taxon>
        <taxon>Metabacillus</taxon>
    </lineage>
</organism>
<feature type="transmembrane region" description="Helical" evidence="1">
    <location>
        <begin position="218"/>
        <end position="237"/>
    </location>
</feature>
<dbReference type="PROSITE" id="PS50106">
    <property type="entry name" value="PDZ"/>
    <property type="match status" value="1"/>
</dbReference>
<keyword evidence="1" id="KW-0472">Membrane</keyword>
<dbReference type="Proteomes" id="UP000626844">
    <property type="component" value="Unassembled WGS sequence"/>
</dbReference>
<dbReference type="InterPro" id="IPR001478">
    <property type="entry name" value="PDZ"/>
</dbReference>
<feature type="transmembrane region" description="Helical" evidence="1">
    <location>
        <begin position="142"/>
        <end position="162"/>
    </location>
</feature>
<dbReference type="InterPro" id="IPR036034">
    <property type="entry name" value="PDZ_sf"/>
</dbReference>
<accession>A0A926NHK3</accession>
<proteinExistence type="predicted"/>
<evidence type="ECO:0000256" key="1">
    <source>
        <dbReference type="SAM" id="Phobius"/>
    </source>
</evidence>
<feature type="transmembrane region" description="Helical" evidence="1">
    <location>
        <begin position="249"/>
        <end position="280"/>
    </location>
</feature>
<feature type="transmembrane region" description="Helical" evidence="1">
    <location>
        <begin position="101"/>
        <end position="121"/>
    </location>
</feature>
<keyword evidence="1" id="KW-0812">Transmembrane</keyword>
<dbReference type="SUPFAM" id="SSF50156">
    <property type="entry name" value="PDZ domain-like"/>
    <property type="match status" value="1"/>
</dbReference>
<evidence type="ECO:0000313" key="3">
    <source>
        <dbReference type="EMBL" id="MBD1381416.1"/>
    </source>
</evidence>
<feature type="transmembrane region" description="Helical" evidence="1">
    <location>
        <begin position="12"/>
        <end position="35"/>
    </location>
</feature>
<dbReference type="InterPro" id="IPR041489">
    <property type="entry name" value="PDZ_6"/>
</dbReference>
<evidence type="ECO:0000313" key="4">
    <source>
        <dbReference type="Proteomes" id="UP000626844"/>
    </source>
</evidence>
<comment type="caution">
    <text evidence="3">The sequence shown here is derived from an EMBL/GenBank/DDBJ whole genome shotgun (WGS) entry which is preliminary data.</text>
</comment>
<keyword evidence="1" id="KW-1133">Transmembrane helix</keyword>
<name>A0A926NHK3_9BACI</name>
<dbReference type="Gene3D" id="2.30.42.10">
    <property type="match status" value="1"/>
</dbReference>